<dbReference type="InterPro" id="IPR052160">
    <property type="entry name" value="Gypsy_RT_Integrase-like"/>
</dbReference>
<gene>
    <name evidence="4" type="primary">LOC101505881</name>
</gene>
<dbReference type="InterPro" id="IPR001584">
    <property type="entry name" value="Integrase_cat-core"/>
</dbReference>
<dbReference type="Proteomes" id="UP000087171">
    <property type="component" value="Chromosome Ca5"/>
</dbReference>
<dbReference type="OrthoDB" id="1434039at2759"/>
<keyword evidence="3" id="KW-1185">Reference proteome</keyword>
<dbReference type="PROSITE" id="PS50994">
    <property type="entry name" value="INTEGRASE"/>
    <property type="match status" value="1"/>
</dbReference>
<name>A0A1S2Y7L5_CICAR</name>
<evidence type="ECO:0000259" key="2">
    <source>
        <dbReference type="PROSITE" id="PS50994"/>
    </source>
</evidence>
<reference evidence="4" key="2">
    <citation type="submission" date="2025-08" db="UniProtKB">
        <authorList>
            <consortium name="RefSeq"/>
        </authorList>
    </citation>
    <scope>IDENTIFICATION</scope>
    <source>
        <tissue evidence="4">Etiolated seedlings</tissue>
    </source>
</reference>
<feature type="domain" description="Integrase catalytic" evidence="2">
    <location>
        <begin position="265"/>
        <end position="409"/>
    </location>
</feature>
<accession>A0A1S2Y7L5</accession>
<dbReference type="STRING" id="3827.A0A1S2Y7L5"/>
<dbReference type="Gene3D" id="1.10.340.70">
    <property type="match status" value="1"/>
</dbReference>
<evidence type="ECO:0000313" key="4">
    <source>
        <dbReference type="RefSeq" id="XP_004499872.1"/>
    </source>
</evidence>
<dbReference type="InterPro" id="IPR041588">
    <property type="entry name" value="Integrase_H2C2"/>
</dbReference>
<feature type="region of interest" description="Disordered" evidence="1">
    <location>
        <begin position="1"/>
        <end position="52"/>
    </location>
</feature>
<dbReference type="GO" id="GO:0003676">
    <property type="term" value="F:nucleic acid binding"/>
    <property type="evidence" value="ECO:0007669"/>
    <property type="project" value="InterPro"/>
</dbReference>
<sequence>MAQITSGNLPSDTVLNPRNNVNAVTTRSGKVREQVPPEAKQSRNTLTPTHREEMVTPISVEEHIAIEKEEKPVINIPFAEALEQMPTYAKFMKDILSKKRKIGGEIVMLTEECSAILQRKLPPKLKDPGSFSIPNQNHGCLDGFYYYKNLTLRSRIKRGSENIVADHLSRLEKVEENEDIRPIRDQFADEHIFAITMVPWFTDFANFKVGGTIPSDFTYQQQKKFIHDAKFYVWDEPFLYKRGVDGLLRRCVSEEEQEKVMWHCHDSEYGGHFSGDRTAARVLQSGLFWPSLFKDAFNYVKKCDRCQRTGNISKRDEMPQNPVITFLKKNIFARFDVPRTLISDEGTHFLNRNMEYLLKKYNVRHRVATPYHPKTSRQVEVSNRQLKRILAKTVTASRKDWSTKLDDALWAYRTAFKTSLGLIFFKETDYPCLCHKRRSFFVSQQKVKINLRFPE</sequence>
<evidence type="ECO:0000256" key="1">
    <source>
        <dbReference type="SAM" id="MobiDB-lite"/>
    </source>
</evidence>
<dbReference type="Pfam" id="PF17921">
    <property type="entry name" value="Integrase_H2C2"/>
    <property type="match status" value="1"/>
</dbReference>
<dbReference type="PaxDb" id="3827-XP_004499872.1"/>
<proteinExistence type="predicted"/>
<dbReference type="GO" id="GO:0015074">
    <property type="term" value="P:DNA integration"/>
    <property type="evidence" value="ECO:0007669"/>
    <property type="project" value="InterPro"/>
</dbReference>
<dbReference type="SUPFAM" id="SSF53098">
    <property type="entry name" value="Ribonuclease H-like"/>
    <property type="match status" value="1"/>
</dbReference>
<dbReference type="InterPro" id="IPR012337">
    <property type="entry name" value="RNaseH-like_sf"/>
</dbReference>
<dbReference type="eggNOG" id="KOG0017">
    <property type="taxonomic scope" value="Eukaryota"/>
</dbReference>
<dbReference type="InterPro" id="IPR036397">
    <property type="entry name" value="RNaseH_sf"/>
</dbReference>
<dbReference type="AlphaFoldDB" id="A0A1S2Y7L5"/>
<evidence type="ECO:0000313" key="3">
    <source>
        <dbReference type="Proteomes" id="UP000087171"/>
    </source>
</evidence>
<dbReference type="PANTHER" id="PTHR47266">
    <property type="entry name" value="ENDONUCLEASE-RELATED"/>
    <property type="match status" value="1"/>
</dbReference>
<protein>
    <submittedName>
        <fullName evidence="4">Uncharacterized protein LOC101505881</fullName>
    </submittedName>
</protein>
<dbReference type="RefSeq" id="XP_004499872.1">
    <property type="nucleotide sequence ID" value="XM_004499815.1"/>
</dbReference>
<dbReference type="Gene3D" id="3.30.420.10">
    <property type="entry name" value="Ribonuclease H-like superfamily/Ribonuclease H"/>
    <property type="match status" value="1"/>
</dbReference>
<feature type="compositionally biased region" description="Polar residues" evidence="1">
    <location>
        <begin position="1"/>
        <end position="28"/>
    </location>
</feature>
<organism evidence="3 4">
    <name type="scientific">Cicer arietinum</name>
    <name type="common">Chickpea</name>
    <name type="synonym">Garbanzo</name>
    <dbReference type="NCBI Taxonomy" id="3827"/>
    <lineage>
        <taxon>Eukaryota</taxon>
        <taxon>Viridiplantae</taxon>
        <taxon>Streptophyta</taxon>
        <taxon>Embryophyta</taxon>
        <taxon>Tracheophyta</taxon>
        <taxon>Spermatophyta</taxon>
        <taxon>Magnoliopsida</taxon>
        <taxon>eudicotyledons</taxon>
        <taxon>Gunneridae</taxon>
        <taxon>Pentapetalae</taxon>
        <taxon>rosids</taxon>
        <taxon>fabids</taxon>
        <taxon>Fabales</taxon>
        <taxon>Fabaceae</taxon>
        <taxon>Papilionoideae</taxon>
        <taxon>50 kb inversion clade</taxon>
        <taxon>NPAAA clade</taxon>
        <taxon>Hologalegina</taxon>
        <taxon>IRL clade</taxon>
        <taxon>Cicereae</taxon>
        <taxon>Cicer</taxon>
    </lineage>
</organism>
<reference evidence="3" key="1">
    <citation type="journal article" date="2013" name="Nat. Biotechnol.">
        <title>Draft genome sequence of chickpea (Cicer arietinum) provides a resource for trait improvement.</title>
        <authorList>
            <person name="Varshney R.K."/>
            <person name="Song C."/>
            <person name="Saxena R.K."/>
            <person name="Azam S."/>
            <person name="Yu S."/>
            <person name="Sharpe A.G."/>
            <person name="Cannon S."/>
            <person name="Baek J."/>
            <person name="Rosen B.D."/>
            <person name="Tar'an B."/>
            <person name="Millan T."/>
            <person name="Zhang X."/>
            <person name="Ramsay L.D."/>
            <person name="Iwata A."/>
            <person name="Wang Y."/>
            <person name="Nelson W."/>
            <person name="Farmer A.D."/>
            <person name="Gaur P.M."/>
            <person name="Soderlund C."/>
            <person name="Penmetsa R.V."/>
            <person name="Xu C."/>
            <person name="Bharti A.K."/>
            <person name="He W."/>
            <person name="Winter P."/>
            <person name="Zhao S."/>
            <person name="Hane J.K."/>
            <person name="Carrasquilla-Garcia N."/>
            <person name="Condie J.A."/>
            <person name="Upadhyaya H.D."/>
            <person name="Luo M.C."/>
            <person name="Thudi M."/>
            <person name="Gowda C.L."/>
            <person name="Singh N.P."/>
            <person name="Lichtenzveig J."/>
            <person name="Gali K.K."/>
            <person name="Rubio J."/>
            <person name="Nadarajan N."/>
            <person name="Dolezel J."/>
            <person name="Bansal K.C."/>
            <person name="Xu X."/>
            <person name="Edwards D."/>
            <person name="Zhang G."/>
            <person name="Kahl G."/>
            <person name="Gil J."/>
            <person name="Singh K.B."/>
            <person name="Datta S.K."/>
            <person name="Jackson S.A."/>
            <person name="Wang J."/>
            <person name="Cook D.R."/>
        </authorList>
    </citation>
    <scope>NUCLEOTIDE SEQUENCE [LARGE SCALE GENOMIC DNA]</scope>
    <source>
        <strain evidence="3">cv. CDC Frontier</strain>
    </source>
</reference>